<comment type="caution">
    <text evidence="1">The sequence shown here is derived from an EMBL/GenBank/DDBJ whole genome shotgun (WGS) entry which is preliminary data.</text>
</comment>
<keyword evidence="2" id="KW-1185">Reference proteome</keyword>
<proteinExistence type="predicted"/>
<evidence type="ECO:0000313" key="1">
    <source>
        <dbReference type="EMBL" id="MFD2609472.1"/>
    </source>
</evidence>
<dbReference type="Proteomes" id="UP001597475">
    <property type="component" value="Unassembled WGS sequence"/>
</dbReference>
<reference evidence="2" key="1">
    <citation type="journal article" date="2019" name="Int. J. Syst. Evol. Microbiol.">
        <title>The Global Catalogue of Microorganisms (GCM) 10K type strain sequencing project: providing services to taxonomists for standard genome sequencing and annotation.</title>
        <authorList>
            <consortium name="The Broad Institute Genomics Platform"/>
            <consortium name="The Broad Institute Genome Sequencing Center for Infectious Disease"/>
            <person name="Wu L."/>
            <person name="Ma J."/>
        </authorList>
    </citation>
    <scope>NUCLEOTIDE SEQUENCE [LARGE SCALE GENOMIC DNA]</scope>
    <source>
        <strain evidence="2">KCTC 33842</strain>
    </source>
</reference>
<organism evidence="1 2">
    <name type="scientific">Deinococcus taklimakanensis</name>
    <dbReference type="NCBI Taxonomy" id="536443"/>
    <lineage>
        <taxon>Bacteria</taxon>
        <taxon>Thermotogati</taxon>
        <taxon>Deinococcota</taxon>
        <taxon>Deinococci</taxon>
        <taxon>Deinococcales</taxon>
        <taxon>Deinococcaceae</taxon>
        <taxon>Deinococcus</taxon>
    </lineage>
</organism>
<dbReference type="EMBL" id="JBHUMK010000037">
    <property type="protein sequence ID" value="MFD2609472.1"/>
    <property type="molecule type" value="Genomic_DNA"/>
</dbReference>
<dbReference type="RefSeq" id="WP_386844872.1">
    <property type="nucleotide sequence ID" value="NZ_JBHUMK010000037.1"/>
</dbReference>
<evidence type="ECO:0008006" key="3">
    <source>
        <dbReference type="Google" id="ProtNLM"/>
    </source>
</evidence>
<evidence type="ECO:0000313" key="2">
    <source>
        <dbReference type="Proteomes" id="UP001597475"/>
    </source>
</evidence>
<protein>
    <recommendedName>
        <fullName evidence="3">Extracellular solute-binding protein</fullName>
    </recommendedName>
</protein>
<name>A0ABW5P5H5_9DEIO</name>
<accession>A0ABW5P5H5</accession>
<gene>
    <name evidence="1" type="ORF">ACFSR9_08490</name>
</gene>
<sequence length="386" mass="41252">MKKPLTALLTLLLVAGVGYGIYRSAGTQLNERQTVTVRGLIGSEKESFFRDPEVVAALKAQRLNVVVEKRGSRQIALSPDLKNYDFAFPAGVPSAEKLRREQKVGNTYDVFYTPLAVATWQPIVKVLESNGAARAQGSGASGTLDMGAFLGLVGADKRWRDLKNNAAYPVGRSVLLMSTDVRRSNSAAMYLALASYVLNGEEVVPSESAARALVPKLSPLFLRQGYQEASSEGPFEDYLAMGLGKAPLVTVYESQFVEAALNRQLPAGATLIYPQPTVFTKHVLVPFTDGGKRLGEALANDPKLQALATKHGFRTRDAAALPTLAKTAGLNLPAQLVNVVDPPAYEVLETMIVGIEGTLAKQARQPGSDERLTQGLAAGATLNGTP</sequence>